<dbReference type="EMBL" id="BARV01007098">
    <property type="protein sequence ID" value="GAI03648.1"/>
    <property type="molecule type" value="Genomic_DNA"/>
</dbReference>
<dbReference type="AlphaFoldDB" id="X1KAL9"/>
<evidence type="ECO:0000313" key="1">
    <source>
        <dbReference type="EMBL" id="GAI03648.1"/>
    </source>
</evidence>
<organism evidence="1">
    <name type="scientific">marine sediment metagenome</name>
    <dbReference type="NCBI Taxonomy" id="412755"/>
    <lineage>
        <taxon>unclassified sequences</taxon>
        <taxon>metagenomes</taxon>
        <taxon>ecological metagenomes</taxon>
    </lineage>
</organism>
<accession>X1KAL9</accession>
<reference evidence="1" key="1">
    <citation type="journal article" date="2014" name="Front. Microbiol.">
        <title>High frequency of phylogenetically diverse reductive dehalogenase-homologous genes in deep subseafloor sedimentary metagenomes.</title>
        <authorList>
            <person name="Kawai M."/>
            <person name="Futagami T."/>
            <person name="Toyoda A."/>
            <person name="Takaki Y."/>
            <person name="Nishi S."/>
            <person name="Hori S."/>
            <person name="Arai W."/>
            <person name="Tsubouchi T."/>
            <person name="Morono Y."/>
            <person name="Uchiyama I."/>
            <person name="Ito T."/>
            <person name="Fujiyama A."/>
            <person name="Inagaki F."/>
            <person name="Takami H."/>
        </authorList>
    </citation>
    <scope>NUCLEOTIDE SEQUENCE</scope>
    <source>
        <strain evidence="1">Expedition CK06-06</strain>
    </source>
</reference>
<proteinExistence type="predicted"/>
<comment type="caution">
    <text evidence="1">The sequence shown here is derived from an EMBL/GenBank/DDBJ whole genome shotgun (WGS) entry which is preliminary data.</text>
</comment>
<evidence type="ECO:0008006" key="2">
    <source>
        <dbReference type="Google" id="ProtNLM"/>
    </source>
</evidence>
<protein>
    <recommendedName>
        <fullName evidence="2">CARDB domain-containing protein</fullName>
    </recommendedName>
</protein>
<gene>
    <name evidence="1" type="ORF">S06H3_14513</name>
</gene>
<sequence length="183" mass="20490">GNIVRRTAILILVGLGCLFYNAEVIFAENSAMFRIIATIPAPAEARKEIVFEVSITNTGIETWVSAEYSLFIKIYDANKNYLTETDKIRQFKDTAPGEVLTANISFDVPVDYSGTYYYSVGIEFEKEALLSHYFILKILPFIAVPEMKKWTGSVQIGYQDSQAIESATSLNLRVVNLLPQADI</sequence>
<name>X1KAL9_9ZZZZ</name>
<feature type="non-terminal residue" evidence="1">
    <location>
        <position position="1"/>
    </location>
</feature>